<dbReference type="GO" id="GO:0001731">
    <property type="term" value="P:formation of translation preinitiation complex"/>
    <property type="evidence" value="ECO:0007669"/>
    <property type="project" value="InterPro"/>
</dbReference>
<dbReference type="CDD" id="cd11608">
    <property type="entry name" value="eIF2D_C"/>
    <property type="match status" value="1"/>
</dbReference>
<dbReference type="PANTHER" id="PTHR12217">
    <property type="entry name" value="EUKARYOTIC TRANSLATION INITIATION FACTOR 2D"/>
    <property type="match status" value="1"/>
</dbReference>
<evidence type="ECO:0000313" key="6">
    <source>
        <dbReference type="EMBL" id="KAF9463370.1"/>
    </source>
</evidence>
<dbReference type="InterPro" id="IPR003121">
    <property type="entry name" value="SWIB_MDM2_domain"/>
</dbReference>
<evidence type="ECO:0000256" key="1">
    <source>
        <dbReference type="ARBA" id="ARBA00010359"/>
    </source>
</evidence>
<protein>
    <submittedName>
        <fullName evidence="6">Eukaryotic translation initiation factor SUI1 family protein</fullName>
    </submittedName>
</protein>
<dbReference type="SUPFAM" id="SSF47592">
    <property type="entry name" value="SWIB/MDM2 domain"/>
    <property type="match status" value="1"/>
</dbReference>
<proteinExistence type="inferred from homology"/>
<dbReference type="PROSITE" id="PS50296">
    <property type="entry name" value="SUI1"/>
    <property type="match status" value="1"/>
</dbReference>
<dbReference type="Pfam" id="PF26291">
    <property type="entry name" value="SWIB_eIF2D"/>
    <property type="match status" value="1"/>
</dbReference>
<dbReference type="PROSITE" id="PS51925">
    <property type="entry name" value="SWIB_MDM2"/>
    <property type="match status" value="1"/>
</dbReference>
<dbReference type="Proteomes" id="UP000807353">
    <property type="component" value="Unassembled WGS sequence"/>
</dbReference>
<comment type="caution">
    <text evidence="6">The sequence shown here is derived from an EMBL/GenBank/DDBJ whole genome shotgun (WGS) entry which is preliminary data.</text>
</comment>
<dbReference type="InterPro" id="IPR057429">
    <property type="entry name" value="WH_eIF2D"/>
</dbReference>
<keyword evidence="7" id="KW-1185">Reference proteome</keyword>
<dbReference type="SUPFAM" id="SSF88697">
    <property type="entry name" value="PUA domain-like"/>
    <property type="match status" value="1"/>
</dbReference>
<dbReference type="Gene3D" id="3.10.400.20">
    <property type="match status" value="1"/>
</dbReference>
<feature type="domain" description="DM2" evidence="5">
    <location>
        <begin position="403"/>
        <end position="498"/>
    </location>
</feature>
<dbReference type="InterPro" id="IPR036885">
    <property type="entry name" value="SWIB_MDM2_dom_sf"/>
</dbReference>
<dbReference type="Pfam" id="PF01253">
    <property type="entry name" value="SUI1"/>
    <property type="match status" value="1"/>
</dbReference>
<dbReference type="AlphaFoldDB" id="A0A9P5Y917"/>
<dbReference type="InterPro" id="IPR001950">
    <property type="entry name" value="SUI1"/>
</dbReference>
<keyword evidence="2" id="KW-0963">Cytoplasm</keyword>
<evidence type="ECO:0000313" key="7">
    <source>
        <dbReference type="Proteomes" id="UP000807353"/>
    </source>
</evidence>
<dbReference type="InterPro" id="IPR048248">
    <property type="entry name" value="PUA_eIF2d-like"/>
</dbReference>
<dbReference type="Pfam" id="PF17832">
    <property type="entry name" value="Pre-PUA"/>
    <property type="match status" value="1"/>
</dbReference>
<evidence type="ECO:0000259" key="4">
    <source>
        <dbReference type="PROSITE" id="PS50296"/>
    </source>
</evidence>
<dbReference type="InterPro" id="IPR048247">
    <property type="entry name" value="eIF2D_N"/>
</dbReference>
<dbReference type="InterPro" id="IPR036877">
    <property type="entry name" value="SUI1_dom_sf"/>
</dbReference>
<dbReference type="InterPro" id="IPR015947">
    <property type="entry name" value="PUA-like_sf"/>
</dbReference>
<dbReference type="PROSITE" id="PS50890">
    <property type="entry name" value="PUA"/>
    <property type="match status" value="1"/>
</dbReference>
<dbReference type="CDD" id="cd11610">
    <property type="entry name" value="eIF2D_N"/>
    <property type="match status" value="1"/>
</dbReference>
<dbReference type="SUPFAM" id="SSF55159">
    <property type="entry name" value="eIF1-like"/>
    <property type="match status" value="1"/>
</dbReference>
<evidence type="ECO:0000256" key="2">
    <source>
        <dbReference type="ARBA" id="ARBA00022490"/>
    </source>
</evidence>
<reference evidence="6" key="1">
    <citation type="submission" date="2020-11" db="EMBL/GenBank/DDBJ databases">
        <authorList>
            <consortium name="DOE Joint Genome Institute"/>
            <person name="Ahrendt S."/>
            <person name="Riley R."/>
            <person name="Andreopoulos W."/>
            <person name="Labutti K."/>
            <person name="Pangilinan J."/>
            <person name="Ruiz-Duenas F.J."/>
            <person name="Barrasa J.M."/>
            <person name="Sanchez-Garcia M."/>
            <person name="Camarero S."/>
            <person name="Miyauchi S."/>
            <person name="Serrano A."/>
            <person name="Linde D."/>
            <person name="Babiker R."/>
            <person name="Drula E."/>
            <person name="Ayuso-Fernandez I."/>
            <person name="Pacheco R."/>
            <person name="Padilla G."/>
            <person name="Ferreira P."/>
            <person name="Barriuso J."/>
            <person name="Kellner H."/>
            <person name="Castanera R."/>
            <person name="Alfaro M."/>
            <person name="Ramirez L."/>
            <person name="Pisabarro A.G."/>
            <person name="Kuo A."/>
            <person name="Tritt A."/>
            <person name="Lipzen A."/>
            <person name="He G."/>
            <person name="Yan M."/>
            <person name="Ng V."/>
            <person name="Cullen D."/>
            <person name="Martin F."/>
            <person name="Rosso M.-N."/>
            <person name="Henrissat B."/>
            <person name="Hibbett D."/>
            <person name="Martinez A.T."/>
            <person name="Grigoriev I.V."/>
        </authorList>
    </citation>
    <scope>NUCLEOTIDE SEQUENCE</scope>
    <source>
        <strain evidence="6">CBS 247.69</strain>
    </source>
</reference>
<dbReference type="InterPro" id="IPR039759">
    <property type="entry name" value="eIF2D_SUI1"/>
</dbReference>
<dbReference type="InterPro" id="IPR041366">
    <property type="entry name" value="Pre-PUA"/>
</dbReference>
<dbReference type="InterPro" id="IPR058886">
    <property type="entry name" value="SWIB_eIF2D"/>
</dbReference>
<dbReference type="OrthoDB" id="199771at2759"/>
<dbReference type="Gene3D" id="3.30.780.10">
    <property type="entry name" value="SUI1-like domain"/>
    <property type="match status" value="1"/>
</dbReference>
<keyword evidence="6" id="KW-0648">Protein biosynthesis</keyword>
<keyword evidence="6" id="KW-0396">Initiation factor</keyword>
<dbReference type="GO" id="GO:0003743">
    <property type="term" value="F:translation initiation factor activity"/>
    <property type="evidence" value="ECO:0007669"/>
    <property type="project" value="UniProtKB-KW"/>
</dbReference>
<dbReference type="EMBL" id="MU150263">
    <property type="protein sequence ID" value="KAF9463370.1"/>
    <property type="molecule type" value="Genomic_DNA"/>
</dbReference>
<name>A0A9P5Y917_9AGAR</name>
<comment type="similarity">
    <text evidence="1">Belongs to the eIF2D family.</text>
</comment>
<dbReference type="PANTHER" id="PTHR12217:SF4">
    <property type="entry name" value="EUKARYOTIC TRANSLATION INITIATION FACTOR 2D"/>
    <property type="match status" value="1"/>
</dbReference>
<feature type="domain" description="SUI1" evidence="4">
    <location>
        <begin position="522"/>
        <end position="598"/>
    </location>
</feature>
<accession>A0A9P5Y917</accession>
<evidence type="ECO:0000259" key="5">
    <source>
        <dbReference type="PROSITE" id="PS51925"/>
    </source>
</evidence>
<dbReference type="InterPro" id="IPR039757">
    <property type="entry name" value="EIF2D"/>
</dbReference>
<dbReference type="CDD" id="cd21156">
    <property type="entry name" value="PUA_eIF2d-like"/>
    <property type="match status" value="1"/>
</dbReference>
<gene>
    <name evidence="6" type="ORF">BDZ94DRAFT_623398</name>
</gene>
<evidence type="ECO:0000256" key="3">
    <source>
        <dbReference type="SAM" id="MobiDB-lite"/>
    </source>
</evidence>
<feature type="region of interest" description="Disordered" evidence="3">
    <location>
        <begin position="189"/>
        <end position="222"/>
    </location>
</feature>
<sequence>MFKKPLSGLKTSAPLRSSDRRKLKQKVVAAFGISSEDGDLLVPEGLLSVKFNTHLDEPGVAYLAPDGDPLWFSVGKGSDDLVPTIYTLWKQRELLPFISTPAPVIPILVGGADLMIPGVIHHPSSLSKGHLVSIMRYNNEKENPSVSPPLAVGRMALPSDQLRGGKEKGKAVLVYHTWKDHLWEMGSKGDVPEPTPLMPATVSPPTSEDVAGGSVDAGPTPPIDAMEALNLDTASATATASGKPNEPPYSAQEISDLLHLSLLQVISATIPASSFPIPSTVLYTNYILPCRPAFPASVLPPSSPSDTLPSSQDINIKASSHKSLTTFLKSAEKSSILTLKSPQKHSQQSDLLVVSVNMTHPAVVGHHRYLTLKEMEERAAKKAQKAEKARELLEGGGEVEVKELWKPHQATLDLFEGMGANTTALYSLTEVKAALNDYINSNSLINVRDQAYINLDALLVACLSAKSKGKPKGKDIREEALGLEFMKREELTKQITAKMQSWYEVVAGGQDPVRKKGALKPVQVVTKIRQGRKASTLITGFEPFLVVNADDMAEELRKVCAGATSISPIAGKPANSGLEVLVQGKQSKAVVDYLTGQGIPKRWIEVHDLSGKK</sequence>
<dbReference type="Pfam" id="PF26292">
    <property type="entry name" value="PUA_elF2D"/>
    <property type="match status" value="1"/>
</dbReference>
<dbReference type="Pfam" id="PF25304">
    <property type="entry name" value="WHD_eIF2D"/>
    <property type="match status" value="1"/>
</dbReference>
<organism evidence="6 7">
    <name type="scientific">Collybia nuda</name>
    <dbReference type="NCBI Taxonomy" id="64659"/>
    <lineage>
        <taxon>Eukaryota</taxon>
        <taxon>Fungi</taxon>
        <taxon>Dikarya</taxon>
        <taxon>Basidiomycota</taxon>
        <taxon>Agaricomycotina</taxon>
        <taxon>Agaricomycetes</taxon>
        <taxon>Agaricomycetidae</taxon>
        <taxon>Agaricales</taxon>
        <taxon>Tricholomatineae</taxon>
        <taxon>Clitocybaceae</taxon>
        <taxon>Collybia</taxon>
    </lineage>
</organism>